<dbReference type="Proteomes" id="UP001163714">
    <property type="component" value="Unassembled WGS sequence"/>
</dbReference>
<organism evidence="1 2">
    <name type="scientific">Shewanella subflava</name>
    <dbReference type="NCBI Taxonomy" id="2986476"/>
    <lineage>
        <taxon>Bacteria</taxon>
        <taxon>Pseudomonadati</taxon>
        <taxon>Pseudomonadota</taxon>
        <taxon>Gammaproteobacteria</taxon>
        <taxon>Alteromonadales</taxon>
        <taxon>Shewanellaceae</taxon>
        <taxon>Shewanella</taxon>
    </lineage>
</organism>
<protein>
    <submittedName>
        <fullName evidence="1">Uncharacterized protein</fullName>
    </submittedName>
</protein>
<reference evidence="1" key="1">
    <citation type="submission" date="2022-10" db="EMBL/GenBank/DDBJ databases">
        <title>Shewanella flava sp. nov, isolated from the estuary of the Fenhe River into the Yellow River.</title>
        <authorList>
            <person name="Li Y."/>
        </authorList>
    </citation>
    <scope>NUCLEOTIDE SEQUENCE</scope>
    <source>
        <strain evidence="1">FYR11-62</strain>
    </source>
</reference>
<name>A0ABT3I5R4_9GAMM</name>
<dbReference type="RefSeq" id="WP_264724889.1">
    <property type="nucleotide sequence ID" value="NZ_JAPDMX010000003.1"/>
</dbReference>
<keyword evidence="2" id="KW-1185">Reference proteome</keyword>
<comment type="caution">
    <text evidence="1">The sequence shown here is derived from an EMBL/GenBank/DDBJ whole genome shotgun (WGS) entry which is preliminary data.</text>
</comment>
<dbReference type="EMBL" id="JAPDMX010000003">
    <property type="protein sequence ID" value="MCW3171397.1"/>
    <property type="molecule type" value="Genomic_DNA"/>
</dbReference>
<accession>A0ABT3I5R4</accession>
<evidence type="ECO:0000313" key="2">
    <source>
        <dbReference type="Proteomes" id="UP001163714"/>
    </source>
</evidence>
<proteinExistence type="predicted"/>
<gene>
    <name evidence="1" type="ORF">OHT75_02755</name>
</gene>
<evidence type="ECO:0000313" key="1">
    <source>
        <dbReference type="EMBL" id="MCW3171397.1"/>
    </source>
</evidence>
<sequence>MNQQLTPKQISQRKYYEANKATICASKRAQYQAVSKVSPSAKAVFNTTINVKKAVKVRKNAMVINSTELVDAVDTKAANQLITEQEKAKAAARRKREDILMARELGISLEDFV</sequence>